<dbReference type="AlphaFoldDB" id="A0A392QWQ7"/>
<evidence type="ECO:0000313" key="2">
    <source>
        <dbReference type="EMBL" id="MCI28467.1"/>
    </source>
</evidence>
<keyword evidence="3" id="KW-1185">Reference proteome</keyword>
<evidence type="ECO:0000313" key="3">
    <source>
        <dbReference type="Proteomes" id="UP000265520"/>
    </source>
</evidence>
<accession>A0A392QWQ7</accession>
<feature type="non-terminal residue" evidence="2">
    <location>
        <position position="1"/>
    </location>
</feature>
<dbReference type="EMBL" id="LXQA010165944">
    <property type="protein sequence ID" value="MCI28467.1"/>
    <property type="molecule type" value="Genomic_DNA"/>
</dbReference>
<protein>
    <submittedName>
        <fullName evidence="2">Uncharacterized protein</fullName>
    </submittedName>
</protein>
<dbReference type="Proteomes" id="UP000265520">
    <property type="component" value="Unassembled WGS sequence"/>
</dbReference>
<organism evidence="2 3">
    <name type="scientific">Trifolium medium</name>
    <dbReference type="NCBI Taxonomy" id="97028"/>
    <lineage>
        <taxon>Eukaryota</taxon>
        <taxon>Viridiplantae</taxon>
        <taxon>Streptophyta</taxon>
        <taxon>Embryophyta</taxon>
        <taxon>Tracheophyta</taxon>
        <taxon>Spermatophyta</taxon>
        <taxon>Magnoliopsida</taxon>
        <taxon>eudicotyledons</taxon>
        <taxon>Gunneridae</taxon>
        <taxon>Pentapetalae</taxon>
        <taxon>rosids</taxon>
        <taxon>fabids</taxon>
        <taxon>Fabales</taxon>
        <taxon>Fabaceae</taxon>
        <taxon>Papilionoideae</taxon>
        <taxon>50 kb inversion clade</taxon>
        <taxon>NPAAA clade</taxon>
        <taxon>Hologalegina</taxon>
        <taxon>IRL clade</taxon>
        <taxon>Trifolieae</taxon>
        <taxon>Trifolium</taxon>
    </lineage>
</organism>
<name>A0A392QWQ7_9FABA</name>
<evidence type="ECO:0000256" key="1">
    <source>
        <dbReference type="SAM" id="MobiDB-lite"/>
    </source>
</evidence>
<feature type="region of interest" description="Disordered" evidence="1">
    <location>
        <begin position="1"/>
        <end position="47"/>
    </location>
</feature>
<comment type="caution">
    <text evidence="2">The sequence shown here is derived from an EMBL/GenBank/DDBJ whole genome shotgun (WGS) entry which is preliminary data.</text>
</comment>
<feature type="compositionally biased region" description="Basic and acidic residues" evidence="1">
    <location>
        <begin position="17"/>
        <end position="47"/>
    </location>
</feature>
<proteinExistence type="predicted"/>
<reference evidence="2 3" key="1">
    <citation type="journal article" date="2018" name="Front. Plant Sci.">
        <title>Red Clover (Trifolium pratense) and Zigzag Clover (T. medium) - A Picture of Genomic Similarities and Differences.</title>
        <authorList>
            <person name="Dluhosova J."/>
            <person name="Istvanek J."/>
            <person name="Nedelnik J."/>
            <person name="Repkova J."/>
        </authorList>
    </citation>
    <scope>NUCLEOTIDE SEQUENCE [LARGE SCALE GENOMIC DNA]</scope>
    <source>
        <strain evidence="3">cv. 10/8</strain>
        <tissue evidence="2">Leaf</tissue>
    </source>
</reference>
<sequence>AAAAAADLDFDYGYDQSQHEVNDEVENHHHQRFGDCLEKDHEYHQDN</sequence>